<gene>
    <name evidence="2" type="ORF">POCULU_LOCUS5639</name>
</gene>
<dbReference type="SUPFAM" id="SSF50475">
    <property type="entry name" value="FMN-binding split barrel"/>
    <property type="match status" value="1"/>
</dbReference>
<sequence>MATSSKEWLAKTVNDGAIKCYSDEDISSSNVLIQEGVAKITDFGLSSVLKQRATKSKGAGCMVYLDPLSFMDTTYRRGKESDVFSLGVILWEISSAMNPCGGCTEVSEVISFRINGLKDDPFPGTHQDYIDLYSECLTEDFKKRPSCEQIYKRLEILFNSEDPEGQEQYSPNEQISINHEVSQGSVTRAEVPHKYEAPLMNSRAKYEIPRAWLEESELDRSKTHSLKNVNLDKDTPTYKKLDDLYALIDGIETCMFTTRRSDGSLVSRAMQTRSRIPGAAIYFVTNNQTDKLEDMKFDPHVNCAYIRGSTEEWVSVAGTARIVEDRDMIKQLWTSDCKKWFGDLGDNVHDGSASDPRVCLVLVEPDTVHYTLKKNNAVVELFKIAKEKITGEPANTQTERAIDNDELRTARGRI</sequence>
<dbReference type="Pfam" id="PF00069">
    <property type="entry name" value="Pkinase"/>
    <property type="match status" value="1"/>
</dbReference>
<feature type="domain" description="Protein kinase" evidence="1">
    <location>
        <begin position="1"/>
        <end position="158"/>
    </location>
</feature>
<comment type="caution">
    <text evidence="2">The sequence shown here is derived from an EMBL/GenBank/DDBJ whole genome shotgun (WGS) entry which is preliminary data.</text>
</comment>
<accession>A0A9N9BH29</accession>
<evidence type="ECO:0000259" key="1">
    <source>
        <dbReference type="PROSITE" id="PS50011"/>
    </source>
</evidence>
<dbReference type="PANTHER" id="PTHR34818:SF1">
    <property type="entry name" value="PROTEIN BLI-3"/>
    <property type="match status" value="1"/>
</dbReference>
<protein>
    <submittedName>
        <fullName evidence="2">5286_t:CDS:1</fullName>
    </submittedName>
</protein>
<dbReference type="InterPro" id="IPR038725">
    <property type="entry name" value="YdaG_split_barrel_FMN-bd"/>
</dbReference>
<name>A0A9N9BH29_9GLOM</name>
<evidence type="ECO:0000313" key="2">
    <source>
        <dbReference type="EMBL" id="CAG8563645.1"/>
    </source>
</evidence>
<dbReference type="OrthoDB" id="434253at2759"/>
<dbReference type="SUPFAM" id="SSF56112">
    <property type="entry name" value="Protein kinase-like (PK-like)"/>
    <property type="match status" value="1"/>
</dbReference>
<keyword evidence="3" id="KW-1185">Reference proteome</keyword>
<evidence type="ECO:0000313" key="3">
    <source>
        <dbReference type="Proteomes" id="UP000789572"/>
    </source>
</evidence>
<dbReference type="GO" id="GO:0004672">
    <property type="term" value="F:protein kinase activity"/>
    <property type="evidence" value="ECO:0007669"/>
    <property type="project" value="InterPro"/>
</dbReference>
<dbReference type="Gene3D" id="1.10.510.10">
    <property type="entry name" value="Transferase(Phosphotransferase) domain 1"/>
    <property type="match status" value="1"/>
</dbReference>
<dbReference type="InterPro" id="IPR000719">
    <property type="entry name" value="Prot_kinase_dom"/>
</dbReference>
<dbReference type="GO" id="GO:0005524">
    <property type="term" value="F:ATP binding"/>
    <property type="evidence" value="ECO:0007669"/>
    <property type="project" value="InterPro"/>
</dbReference>
<reference evidence="2" key="1">
    <citation type="submission" date="2021-06" db="EMBL/GenBank/DDBJ databases">
        <authorList>
            <person name="Kallberg Y."/>
            <person name="Tangrot J."/>
            <person name="Rosling A."/>
        </authorList>
    </citation>
    <scope>NUCLEOTIDE SEQUENCE</scope>
    <source>
        <strain evidence="2">IA702</strain>
    </source>
</reference>
<organism evidence="2 3">
    <name type="scientific">Paraglomus occultum</name>
    <dbReference type="NCBI Taxonomy" id="144539"/>
    <lineage>
        <taxon>Eukaryota</taxon>
        <taxon>Fungi</taxon>
        <taxon>Fungi incertae sedis</taxon>
        <taxon>Mucoromycota</taxon>
        <taxon>Glomeromycotina</taxon>
        <taxon>Glomeromycetes</taxon>
        <taxon>Paraglomerales</taxon>
        <taxon>Paraglomeraceae</taxon>
        <taxon>Paraglomus</taxon>
    </lineage>
</organism>
<dbReference type="Pfam" id="PF16242">
    <property type="entry name" value="Pyrid_ox_like"/>
    <property type="match status" value="1"/>
</dbReference>
<dbReference type="Gene3D" id="2.30.110.10">
    <property type="entry name" value="Electron Transport, Fmn-binding Protein, Chain A"/>
    <property type="match status" value="1"/>
</dbReference>
<proteinExistence type="predicted"/>
<dbReference type="PANTHER" id="PTHR34818">
    <property type="entry name" value="PROTEIN BLI-3"/>
    <property type="match status" value="1"/>
</dbReference>
<dbReference type="InterPro" id="IPR011009">
    <property type="entry name" value="Kinase-like_dom_sf"/>
</dbReference>
<dbReference type="InterPro" id="IPR052917">
    <property type="entry name" value="Stress-Dev_Protein"/>
</dbReference>
<dbReference type="PROSITE" id="PS50011">
    <property type="entry name" value="PROTEIN_KINASE_DOM"/>
    <property type="match status" value="1"/>
</dbReference>
<dbReference type="AlphaFoldDB" id="A0A9N9BH29"/>
<dbReference type="InterPro" id="IPR012349">
    <property type="entry name" value="Split_barrel_FMN-bd"/>
</dbReference>
<dbReference type="EMBL" id="CAJVPJ010000894">
    <property type="protein sequence ID" value="CAG8563645.1"/>
    <property type="molecule type" value="Genomic_DNA"/>
</dbReference>
<dbReference type="Proteomes" id="UP000789572">
    <property type="component" value="Unassembled WGS sequence"/>
</dbReference>